<dbReference type="PANTHER" id="PTHR33678">
    <property type="entry name" value="BLL1576 PROTEIN"/>
    <property type="match status" value="1"/>
</dbReference>
<proteinExistence type="predicted"/>
<dbReference type="AlphaFoldDB" id="A0A1J5RQD8"/>
<dbReference type="InterPro" id="IPR052344">
    <property type="entry name" value="Transposase-related"/>
</dbReference>
<dbReference type="PANTHER" id="PTHR33678:SF1">
    <property type="entry name" value="BLL1576 PROTEIN"/>
    <property type="match status" value="1"/>
</dbReference>
<evidence type="ECO:0000259" key="1">
    <source>
        <dbReference type="Pfam" id="PF13817"/>
    </source>
</evidence>
<gene>
    <name evidence="2" type="ORF">GALL_238040</name>
</gene>
<dbReference type="Pfam" id="PF13817">
    <property type="entry name" value="DDE_Tnp_IS66_C"/>
    <property type="match status" value="1"/>
</dbReference>
<comment type="caution">
    <text evidence="2">The sequence shown here is derived from an EMBL/GenBank/DDBJ whole genome shotgun (WGS) entry which is preliminary data.</text>
</comment>
<organism evidence="2">
    <name type="scientific">mine drainage metagenome</name>
    <dbReference type="NCBI Taxonomy" id="410659"/>
    <lineage>
        <taxon>unclassified sequences</taxon>
        <taxon>metagenomes</taxon>
        <taxon>ecological metagenomes</taxon>
    </lineage>
</organism>
<reference evidence="2" key="1">
    <citation type="submission" date="2016-10" db="EMBL/GenBank/DDBJ databases">
        <title>Sequence of Gallionella enrichment culture.</title>
        <authorList>
            <person name="Poehlein A."/>
            <person name="Muehling M."/>
            <person name="Daniel R."/>
        </authorList>
    </citation>
    <scope>NUCLEOTIDE SEQUENCE</scope>
</reference>
<dbReference type="InterPro" id="IPR039552">
    <property type="entry name" value="IS66_C"/>
</dbReference>
<evidence type="ECO:0000313" key="2">
    <source>
        <dbReference type="EMBL" id="OIQ94175.1"/>
    </source>
</evidence>
<sequence>MPRRRSLRAVALGRKNYLFCGSDGGGERAAAIYSLIGTAKLNGLNPEGYLRTVLEQIADHPINQIDQLLPWNILPDLSIESRLAA</sequence>
<accession>A0A1J5RQD8</accession>
<feature type="domain" description="Transposase IS66 C-terminal" evidence="1">
    <location>
        <begin position="34"/>
        <end position="71"/>
    </location>
</feature>
<dbReference type="EMBL" id="MLJW01000191">
    <property type="protein sequence ID" value="OIQ94175.1"/>
    <property type="molecule type" value="Genomic_DNA"/>
</dbReference>
<protein>
    <recommendedName>
        <fullName evidence="1">Transposase IS66 C-terminal domain-containing protein</fullName>
    </recommendedName>
</protein>
<name>A0A1J5RQD8_9ZZZZ</name>